<keyword evidence="6" id="KW-1185">Reference proteome</keyword>
<dbReference type="GeneID" id="39591602"/>
<dbReference type="PANTHER" id="PTHR19316:SF18">
    <property type="entry name" value="HSP70-BINDING PROTEIN 1"/>
    <property type="match status" value="1"/>
</dbReference>
<comment type="similarity">
    <text evidence="1">Belongs to the FES1 family.</text>
</comment>
<dbReference type="GO" id="GO:0000774">
    <property type="term" value="F:adenyl-nucleotide exchange factor activity"/>
    <property type="evidence" value="ECO:0007669"/>
    <property type="project" value="TreeGrafter"/>
</dbReference>
<proteinExistence type="inferred from homology"/>
<evidence type="ECO:0000256" key="2">
    <source>
        <dbReference type="ARBA" id="ARBA00022737"/>
    </source>
</evidence>
<reference evidence="5 6" key="1">
    <citation type="submission" date="2018-11" db="EMBL/GenBank/DDBJ databases">
        <title>Genome sequence of Apiotrichum porosum DSM 27194.</title>
        <authorList>
            <person name="Aliyu H."/>
            <person name="Gorte O."/>
            <person name="Ochsenreither K."/>
        </authorList>
    </citation>
    <scope>NUCLEOTIDE SEQUENCE [LARGE SCALE GENOMIC DNA]</scope>
    <source>
        <strain evidence="5 6">DSM 27194</strain>
    </source>
</reference>
<dbReference type="EMBL" id="RSCE01000004">
    <property type="protein sequence ID" value="RSH83379.1"/>
    <property type="molecule type" value="Genomic_DNA"/>
</dbReference>
<dbReference type="PANTHER" id="PTHR19316">
    <property type="entry name" value="PROTEIN FOLDING REGULATOR"/>
    <property type="match status" value="1"/>
</dbReference>
<dbReference type="AlphaFoldDB" id="A0A427XWY8"/>
<dbReference type="STRING" id="105984.A0A427XWY8"/>
<feature type="region of interest" description="Disordered" evidence="3">
    <location>
        <begin position="43"/>
        <end position="80"/>
    </location>
</feature>
<dbReference type="InterPro" id="IPR016024">
    <property type="entry name" value="ARM-type_fold"/>
</dbReference>
<dbReference type="OrthoDB" id="10250458at2759"/>
<dbReference type="SUPFAM" id="SSF48371">
    <property type="entry name" value="ARM repeat"/>
    <property type="match status" value="1"/>
</dbReference>
<evidence type="ECO:0000313" key="5">
    <source>
        <dbReference type="EMBL" id="RSH83379.1"/>
    </source>
</evidence>
<organism evidence="5 6">
    <name type="scientific">Apiotrichum porosum</name>
    <dbReference type="NCBI Taxonomy" id="105984"/>
    <lineage>
        <taxon>Eukaryota</taxon>
        <taxon>Fungi</taxon>
        <taxon>Dikarya</taxon>
        <taxon>Basidiomycota</taxon>
        <taxon>Agaricomycotina</taxon>
        <taxon>Tremellomycetes</taxon>
        <taxon>Trichosporonales</taxon>
        <taxon>Trichosporonaceae</taxon>
        <taxon>Apiotrichum</taxon>
    </lineage>
</organism>
<dbReference type="Gene3D" id="1.25.10.10">
    <property type="entry name" value="Leucine-rich Repeat Variant"/>
    <property type="match status" value="1"/>
</dbReference>
<dbReference type="InterPro" id="IPR050693">
    <property type="entry name" value="Hsp70_NEF-Inhibitors"/>
</dbReference>
<evidence type="ECO:0000256" key="3">
    <source>
        <dbReference type="SAM" id="MobiDB-lite"/>
    </source>
</evidence>
<keyword evidence="2" id="KW-0677">Repeat</keyword>
<gene>
    <name evidence="5" type="primary">FES1</name>
    <name evidence="5" type="ORF">EHS24_007059</name>
</gene>
<dbReference type="RefSeq" id="XP_028477331.1">
    <property type="nucleotide sequence ID" value="XM_028622439.1"/>
</dbReference>
<sequence>MADLNTLLRWAVENSTATQQAEGVPVGEGMSLKFKPAAPGQVASDKAATLHPSDSQFPIADLSPASTPGPATPTEDFSHLPGQTAANTTLNTDILDLIMGKPDSLTMKEKMAFAVDENNDIEERVEALDDFEMLVELIDNANNMAVLKLWQPLLALFKSPHAEIVRHALWIAGTATQNNLKAQAALFINDVFPEVLDLIYSPDGKAIAGPTRAKAVYALSGAIKHWPLASAVLSANNDRGYQVLRDGVADAEPVIRRKMAFLLGTLVAQARDKHDDSEWPGEVRNLLAERAKEAGGVDEDLLKGLERTGVFASALKALGADGTDDVEFDENAIRALSRAAAAGVLSDAEKAQLKGMWAKWGADGRAERGLDGADGDEVAQAMA</sequence>
<evidence type="ECO:0000313" key="6">
    <source>
        <dbReference type="Proteomes" id="UP000279236"/>
    </source>
</evidence>
<evidence type="ECO:0000256" key="1">
    <source>
        <dbReference type="ARBA" id="ARBA00011045"/>
    </source>
</evidence>
<comment type="caution">
    <text evidence="5">The sequence shown here is derived from an EMBL/GenBank/DDBJ whole genome shotgun (WGS) entry which is preliminary data.</text>
</comment>
<feature type="compositionally biased region" description="Low complexity" evidence="3">
    <location>
        <begin position="63"/>
        <end position="74"/>
    </location>
</feature>
<protein>
    <submittedName>
        <fullName evidence="5">Hsp70 nucleotide exchange factor fes1</fullName>
    </submittedName>
</protein>
<dbReference type="InterPro" id="IPR013918">
    <property type="entry name" value="Nucleotide_exch_fac_Fes1"/>
</dbReference>
<name>A0A427XWY8_9TREE</name>
<accession>A0A427XWY8</accession>
<feature type="domain" description="Nucleotide exchange factor Fes1" evidence="4">
    <location>
        <begin position="4"/>
        <end position="144"/>
    </location>
</feature>
<dbReference type="Pfam" id="PF08609">
    <property type="entry name" value="Fes1"/>
    <property type="match status" value="1"/>
</dbReference>
<evidence type="ECO:0000259" key="4">
    <source>
        <dbReference type="Pfam" id="PF08609"/>
    </source>
</evidence>
<dbReference type="GO" id="GO:0005783">
    <property type="term" value="C:endoplasmic reticulum"/>
    <property type="evidence" value="ECO:0007669"/>
    <property type="project" value="TreeGrafter"/>
</dbReference>
<dbReference type="InterPro" id="IPR011989">
    <property type="entry name" value="ARM-like"/>
</dbReference>
<dbReference type="Proteomes" id="UP000279236">
    <property type="component" value="Unassembled WGS sequence"/>
</dbReference>